<feature type="compositionally biased region" description="Low complexity" evidence="1">
    <location>
        <begin position="9"/>
        <end position="21"/>
    </location>
</feature>
<dbReference type="Proteomes" id="UP001069802">
    <property type="component" value="Unassembled WGS sequence"/>
</dbReference>
<keyword evidence="2" id="KW-1133">Transmembrane helix</keyword>
<evidence type="ECO:0000256" key="2">
    <source>
        <dbReference type="SAM" id="Phobius"/>
    </source>
</evidence>
<feature type="transmembrane region" description="Helical" evidence="2">
    <location>
        <begin position="66"/>
        <end position="88"/>
    </location>
</feature>
<evidence type="ECO:0000313" key="4">
    <source>
        <dbReference type="Proteomes" id="UP001069802"/>
    </source>
</evidence>
<proteinExistence type="predicted"/>
<name>A0ABT4LFX1_9PROT</name>
<gene>
    <name evidence="3" type="ORF">O4H49_04330</name>
</gene>
<dbReference type="EMBL" id="JAPWGY010000001">
    <property type="protein sequence ID" value="MCZ4279992.1"/>
    <property type="molecule type" value="Genomic_DNA"/>
</dbReference>
<evidence type="ECO:0000313" key="3">
    <source>
        <dbReference type="EMBL" id="MCZ4279992.1"/>
    </source>
</evidence>
<feature type="region of interest" description="Disordered" evidence="1">
    <location>
        <begin position="1"/>
        <end position="21"/>
    </location>
</feature>
<evidence type="ECO:0000256" key="1">
    <source>
        <dbReference type="SAM" id="MobiDB-lite"/>
    </source>
</evidence>
<feature type="transmembrane region" description="Helical" evidence="2">
    <location>
        <begin position="94"/>
        <end position="114"/>
    </location>
</feature>
<dbReference type="RefSeq" id="WP_269422186.1">
    <property type="nucleotide sequence ID" value="NZ_JAPWGY010000001.1"/>
</dbReference>
<protein>
    <submittedName>
        <fullName evidence="3">Uncharacterized protein</fullName>
    </submittedName>
</protein>
<accession>A0ABT4LFX1</accession>
<keyword evidence="2" id="KW-0472">Membrane</keyword>
<keyword evidence="2" id="KW-0812">Transmembrane</keyword>
<reference evidence="3" key="1">
    <citation type="submission" date="2022-12" db="EMBL/GenBank/DDBJ databases">
        <title>Bacterial isolates from different developmental stages of Nematostella vectensis.</title>
        <authorList>
            <person name="Fraune S."/>
        </authorList>
    </citation>
    <scope>NUCLEOTIDE SEQUENCE</scope>
    <source>
        <strain evidence="3">G21630-S1</strain>
    </source>
</reference>
<keyword evidence="4" id="KW-1185">Reference proteome</keyword>
<comment type="caution">
    <text evidence="3">The sequence shown here is derived from an EMBL/GenBank/DDBJ whole genome shotgun (WGS) entry which is preliminary data.</text>
</comment>
<organism evidence="3 4">
    <name type="scientific">Kiloniella laminariae</name>
    <dbReference type="NCBI Taxonomy" id="454162"/>
    <lineage>
        <taxon>Bacteria</taxon>
        <taxon>Pseudomonadati</taxon>
        <taxon>Pseudomonadota</taxon>
        <taxon>Alphaproteobacteria</taxon>
        <taxon>Rhodospirillales</taxon>
        <taxon>Kiloniellaceae</taxon>
        <taxon>Kiloniella</taxon>
    </lineage>
</organism>
<sequence length="118" mass="12253">MTTPIEQLSSSGSVSPTPASHSGISFALKPADNYTDTTGVNTKAVKVEPEEKTTRKITSNSFMSKFLGGIAGTVIGASLALVFSWLTIEFIGGSYGLSTIILVLVSAAVGYALGQMFD</sequence>